<dbReference type="RefSeq" id="WP_132129351.1">
    <property type="nucleotide sequence ID" value="NZ_CP042432.1"/>
</dbReference>
<protein>
    <submittedName>
        <fullName evidence="2">Uncharacterized protein</fullName>
    </submittedName>
</protein>
<name>A0A4R3KQD5_9SPHI</name>
<keyword evidence="1" id="KW-0472">Membrane</keyword>
<sequence>MAWTTIFETIILLGATQGFIVSILLFVRKEPRLPNRLLGVLLFLMALASFCLYASFNSWFGYPLLEFLSYLIPLIIIMPFGPLIFFMSRHTWIRALH</sequence>
<dbReference type="EMBL" id="SMAD01000006">
    <property type="protein sequence ID" value="TCS86787.1"/>
    <property type="molecule type" value="Genomic_DNA"/>
</dbReference>
<comment type="caution">
    <text evidence="2">The sequence shown here is derived from an EMBL/GenBank/DDBJ whole genome shotgun (WGS) entry which is preliminary data.</text>
</comment>
<dbReference type="AlphaFoldDB" id="A0A4R3KQD5"/>
<keyword evidence="3" id="KW-1185">Reference proteome</keyword>
<keyword evidence="1" id="KW-1133">Transmembrane helix</keyword>
<dbReference type="Proteomes" id="UP000295807">
    <property type="component" value="Unassembled WGS sequence"/>
</dbReference>
<gene>
    <name evidence="2" type="ORF">EDD80_10697</name>
</gene>
<evidence type="ECO:0000313" key="2">
    <source>
        <dbReference type="EMBL" id="TCS86787.1"/>
    </source>
</evidence>
<evidence type="ECO:0000313" key="3">
    <source>
        <dbReference type="Proteomes" id="UP000295807"/>
    </source>
</evidence>
<feature type="transmembrane region" description="Helical" evidence="1">
    <location>
        <begin position="68"/>
        <end position="87"/>
    </location>
</feature>
<accession>A0A4R3KQD5</accession>
<organism evidence="2 3">
    <name type="scientific">Anseongella ginsenosidimutans</name>
    <dbReference type="NCBI Taxonomy" id="496056"/>
    <lineage>
        <taxon>Bacteria</taxon>
        <taxon>Pseudomonadati</taxon>
        <taxon>Bacteroidota</taxon>
        <taxon>Sphingobacteriia</taxon>
        <taxon>Sphingobacteriales</taxon>
        <taxon>Sphingobacteriaceae</taxon>
        <taxon>Anseongella</taxon>
    </lineage>
</organism>
<keyword evidence="1" id="KW-0812">Transmembrane</keyword>
<feature type="transmembrane region" description="Helical" evidence="1">
    <location>
        <begin position="38"/>
        <end position="56"/>
    </location>
</feature>
<feature type="transmembrane region" description="Helical" evidence="1">
    <location>
        <begin position="6"/>
        <end position="26"/>
    </location>
</feature>
<proteinExistence type="predicted"/>
<reference evidence="2 3" key="1">
    <citation type="submission" date="2019-03" db="EMBL/GenBank/DDBJ databases">
        <title>Genomic Encyclopedia of Type Strains, Phase IV (KMG-IV): sequencing the most valuable type-strain genomes for metagenomic binning, comparative biology and taxonomic classification.</title>
        <authorList>
            <person name="Goeker M."/>
        </authorList>
    </citation>
    <scope>NUCLEOTIDE SEQUENCE [LARGE SCALE GENOMIC DNA]</scope>
    <source>
        <strain evidence="2 3">DSM 21100</strain>
    </source>
</reference>
<evidence type="ECO:0000256" key="1">
    <source>
        <dbReference type="SAM" id="Phobius"/>
    </source>
</evidence>